<gene>
    <name evidence="3" type="ORF">SAMN05421504_108265</name>
</gene>
<dbReference type="InterPro" id="IPR050249">
    <property type="entry name" value="Pseudomonas-type_ThrB"/>
</dbReference>
<comment type="similarity">
    <text evidence="1">Belongs to the pseudomonas-type ThrB family.</text>
</comment>
<dbReference type="Gene3D" id="3.90.1200.10">
    <property type="match status" value="1"/>
</dbReference>
<dbReference type="GO" id="GO:0019202">
    <property type="term" value="F:amino acid kinase activity"/>
    <property type="evidence" value="ECO:0007669"/>
    <property type="project" value="TreeGrafter"/>
</dbReference>
<dbReference type="STRING" id="589385.SAMN05421504_108265"/>
<evidence type="ECO:0000256" key="1">
    <source>
        <dbReference type="ARBA" id="ARBA00038240"/>
    </source>
</evidence>
<evidence type="ECO:0000313" key="3">
    <source>
        <dbReference type="EMBL" id="SDZ01593.1"/>
    </source>
</evidence>
<feature type="domain" description="Aminoglycoside phosphotransferase" evidence="2">
    <location>
        <begin position="5"/>
        <end position="239"/>
    </location>
</feature>
<protein>
    <submittedName>
        <fullName evidence="3">Ser/Thr protein kinase RdoA involved in Cpx stress response, MazF antagonist</fullName>
    </submittedName>
</protein>
<keyword evidence="3" id="KW-0418">Kinase</keyword>
<dbReference type="InterPro" id="IPR011009">
    <property type="entry name" value="Kinase-like_dom_sf"/>
</dbReference>
<dbReference type="EMBL" id="FNON01000008">
    <property type="protein sequence ID" value="SDZ01593.1"/>
    <property type="molecule type" value="Genomic_DNA"/>
</dbReference>
<sequence>MNRCWEVVAHDGRRLFVKQVLELSVTQTELHHYATRALNELGLPVPAPMLTRAGNTLAETGEGWFAVYPWSAGIHRPGPQLTIRQAADLGTLFAKIQSGLREVMPAAEPLRAPPPFDPAETLREVEHFRLVISRLPGLSTFDRFVLADLRDREAMLAAAPSPGPLSGPGGWTHGDFHGLNVLWRSGEVSAVVDFDRLSCLPYASELVRSVMILFTYGDRRGMAVEQVAAFINAYRAVSPLTGEELRTAANHYWRERLGNLTQLERHYHHDEKARDHIFVRSGILLSWWWRHPEQVGFLFSNTDPRSGESPAGMV</sequence>
<dbReference type="PANTHER" id="PTHR21064:SF6">
    <property type="entry name" value="AMINOGLYCOSIDE PHOSPHOTRANSFERASE DOMAIN-CONTAINING PROTEIN"/>
    <property type="match status" value="1"/>
</dbReference>
<dbReference type="InterPro" id="IPR002575">
    <property type="entry name" value="Aminoglycoside_PTrfase"/>
</dbReference>
<accession>A0A1H3PKT7</accession>
<reference evidence="3 4" key="1">
    <citation type="submission" date="2016-10" db="EMBL/GenBank/DDBJ databases">
        <authorList>
            <person name="de Groot N.N."/>
        </authorList>
    </citation>
    <scope>NUCLEOTIDE SEQUENCE [LARGE SCALE GENOMIC DNA]</scope>
    <source>
        <strain evidence="3 4">CPCC 202699</strain>
    </source>
</reference>
<dbReference type="SUPFAM" id="SSF56112">
    <property type="entry name" value="Protein kinase-like (PK-like)"/>
    <property type="match status" value="1"/>
</dbReference>
<name>A0A1H3PKT7_9PSEU</name>
<keyword evidence="4" id="KW-1185">Reference proteome</keyword>
<proteinExistence type="inferred from homology"/>
<dbReference type="Proteomes" id="UP000199515">
    <property type="component" value="Unassembled WGS sequence"/>
</dbReference>
<dbReference type="Pfam" id="PF01636">
    <property type="entry name" value="APH"/>
    <property type="match status" value="1"/>
</dbReference>
<dbReference type="PANTHER" id="PTHR21064">
    <property type="entry name" value="AMINOGLYCOSIDE PHOSPHOTRANSFERASE DOMAIN-CONTAINING PROTEIN-RELATED"/>
    <property type="match status" value="1"/>
</dbReference>
<dbReference type="AlphaFoldDB" id="A0A1H3PKT7"/>
<evidence type="ECO:0000313" key="4">
    <source>
        <dbReference type="Proteomes" id="UP000199515"/>
    </source>
</evidence>
<keyword evidence="3" id="KW-0808">Transferase</keyword>
<evidence type="ECO:0000259" key="2">
    <source>
        <dbReference type="Pfam" id="PF01636"/>
    </source>
</evidence>
<organism evidence="3 4">
    <name type="scientific">Amycolatopsis xylanica</name>
    <dbReference type="NCBI Taxonomy" id="589385"/>
    <lineage>
        <taxon>Bacteria</taxon>
        <taxon>Bacillati</taxon>
        <taxon>Actinomycetota</taxon>
        <taxon>Actinomycetes</taxon>
        <taxon>Pseudonocardiales</taxon>
        <taxon>Pseudonocardiaceae</taxon>
        <taxon>Amycolatopsis</taxon>
    </lineage>
</organism>